<evidence type="ECO:0000256" key="1">
    <source>
        <dbReference type="SAM" id="SignalP"/>
    </source>
</evidence>
<organism evidence="2 3">
    <name type="scientific">Glacieibacterium frigidum</name>
    <dbReference type="NCBI Taxonomy" id="2593303"/>
    <lineage>
        <taxon>Bacteria</taxon>
        <taxon>Pseudomonadati</taxon>
        <taxon>Pseudomonadota</taxon>
        <taxon>Alphaproteobacteria</taxon>
        <taxon>Sphingomonadales</taxon>
        <taxon>Sphingosinicellaceae</taxon>
        <taxon>Glacieibacterium</taxon>
    </lineage>
</organism>
<sequence length="160" mass="16629">MSIGKGVVAIMTLAMAACTPAKKVDLDIPGARDIAYEAIRDGSGVLGYAEPLLGPKITKGYGTVLGPGATRVDPATVAGAWELPAGTGSEDVLQALRAKGSVGGIEAFRGGSLWMADYRIAGSTPVRLLLIDGNSRAFLTMAVPEVRPGPHVYLIAYYIR</sequence>
<protein>
    <recommendedName>
        <fullName evidence="4">Lipoprotein</fullName>
    </recommendedName>
</protein>
<gene>
    <name evidence="2" type="ORF">FMM06_11625</name>
</gene>
<evidence type="ECO:0008006" key="4">
    <source>
        <dbReference type="Google" id="ProtNLM"/>
    </source>
</evidence>
<comment type="caution">
    <text evidence="2">The sequence shown here is derived from an EMBL/GenBank/DDBJ whole genome shotgun (WGS) entry which is preliminary data.</text>
</comment>
<feature type="signal peptide" evidence="1">
    <location>
        <begin position="1"/>
        <end position="16"/>
    </location>
</feature>
<reference evidence="2 3" key="1">
    <citation type="submission" date="2019-07" db="EMBL/GenBank/DDBJ databases">
        <title>Novel species isolated from glacier.</title>
        <authorList>
            <person name="Liu Q."/>
            <person name="Xin Y.-H."/>
        </authorList>
    </citation>
    <scope>NUCLEOTIDE SEQUENCE [LARGE SCALE GENOMIC DNA]</scope>
    <source>
        <strain evidence="2 3">LB1R16</strain>
    </source>
</reference>
<feature type="chain" id="PRO_5022177015" description="Lipoprotein" evidence="1">
    <location>
        <begin position="17"/>
        <end position="160"/>
    </location>
</feature>
<evidence type="ECO:0000313" key="2">
    <source>
        <dbReference type="EMBL" id="TRW14354.1"/>
    </source>
</evidence>
<dbReference type="EMBL" id="VJWA01000002">
    <property type="protein sequence ID" value="TRW14354.1"/>
    <property type="molecule type" value="Genomic_DNA"/>
</dbReference>
<dbReference type="OrthoDB" id="9886075at2"/>
<evidence type="ECO:0000313" key="3">
    <source>
        <dbReference type="Proteomes" id="UP000317894"/>
    </source>
</evidence>
<accession>A0A552U812</accession>
<proteinExistence type="predicted"/>
<dbReference type="AlphaFoldDB" id="A0A552U812"/>
<dbReference type="Proteomes" id="UP000317894">
    <property type="component" value="Unassembled WGS sequence"/>
</dbReference>
<keyword evidence="1" id="KW-0732">Signal</keyword>
<keyword evidence="3" id="KW-1185">Reference proteome</keyword>
<name>A0A552U812_9SPHN</name>
<dbReference type="PROSITE" id="PS51257">
    <property type="entry name" value="PROKAR_LIPOPROTEIN"/>
    <property type="match status" value="1"/>
</dbReference>
<dbReference type="RefSeq" id="WP_144237559.1">
    <property type="nucleotide sequence ID" value="NZ_VJWA01000002.1"/>
</dbReference>